<dbReference type="Pfam" id="PF08238">
    <property type="entry name" value="Sel1"/>
    <property type="match status" value="5"/>
</dbReference>
<evidence type="ECO:0000256" key="2">
    <source>
        <dbReference type="SAM" id="SignalP"/>
    </source>
</evidence>
<dbReference type="PANTHER" id="PTHR43628">
    <property type="entry name" value="ACTIVATOR OF C KINASE PROTEIN 1-RELATED"/>
    <property type="match status" value="1"/>
</dbReference>
<gene>
    <name evidence="3" type="ORF">DMB68_09900</name>
</gene>
<feature type="chain" id="PRO_5016063961" evidence="2">
    <location>
        <begin position="23"/>
        <end position="512"/>
    </location>
</feature>
<evidence type="ECO:0000313" key="3">
    <source>
        <dbReference type="EMBL" id="PXY45018.1"/>
    </source>
</evidence>
<dbReference type="InterPro" id="IPR026444">
    <property type="entry name" value="Secre_tail"/>
</dbReference>
<dbReference type="OrthoDB" id="1305816at2"/>
<comment type="caution">
    <text evidence="3">The sequence shown here is derived from an EMBL/GenBank/DDBJ whole genome shotgun (WGS) entry which is preliminary data.</text>
</comment>
<dbReference type="Gene3D" id="1.25.40.10">
    <property type="entry name" value="Tetratricopeptide repeat domain"/>
    <property type="match status" value="1"/>
</dbReference>
<dbReference type="PANTHER" id="PTHR43628:SF1">
    <property type="entry name" value="CHITIN SYNTHASE REGULATORY FACTOR 2-RELATED"/>
    <property type="match status" value="1"/>
</dbReference>
<accession>A0A2V4C139</accession>
<dbReference type="InterPro" id="IPR052945">
    <property type="entry name" value="Mitotic_Regulator"/>
</dbReference>
<proteinExistence type="predicted"/>
<reference evidence="3 4" key="1">
    <citation type="submission" date="2018-05" db="EMBL/GenBank/DDBJ databases">
        <title>Flavobacterium sp. strain IMCC34758, incomplete genome.</title>
        <authorList>
            <person name="Joung Y."/>
        </authorList>
    </citation>
    <scope>NUCLEOTIDE SEQUENCE [LARGE SCALE GENOMIC DNA]</scope>
    <source>
        <strain evidence="3 4">IMCC34758</strain>
    </source>
</reference>
<dbReference type="NCBIfam" id="TIGR04183">
    <property type="entry name" value="Por_Secre_tail"/>
    <property type="match status" value="1"/>
</dbReference>
<dbReference type="SUPFAM" id="SSF81901">
    <property type="entry name" value="HCP-like"/>
    <property type="match status" value="2"/>
</dbReference>
<protein>
    <submittedName>
        <fullName evidence="3">Uncharacterized protein</fullName>
    </submittedName>
</protein>
<dbReference type="AlphaFoldDB" id="A0A2V4C139"/>
<dbReference type="RefSeq" id="WP_110346534.1">
    <property type="nucleotide sequence ID" value="NZ_QJHL01000002.1"/>
</dbReference>
<sequence length="512" mass="57351">MKKITQKGVYLLLLLSSMLGNSQESPDTSKSLIKARLQLVKGSKDYNPEKAIASYTELASQGNPVAMNALGLIYTKGTGISVNEQEGIKWLEKAAQAGYAKAWYNLGIVYQEGISVPANPLKTIQYFEKAATAGYGSAYTAWGRMLMKGNGVPQDYPLAMSIFKQGAEKGNSHCSYLQGYLYYKGFGCTQDYSIAIQHFEIAIQKNNPWAMYMLGLCYRNGYGVDINLEKAKNYLSRSAAMGVKPSQMELDDPEAENHSPNQTKTISAPIGEVITINETEAPETFKKVKQVPITTDISGNYTGYALRYDFSGQNILSKTLLQIDLNQDGKALNGEWKEIDGDTVTFKAHIQEDAIVFKDSKIDRTEHFYKGNLNRYEFKNATLQLLQTDESLFIVGNLQFYNIKERENEKPMYLILEKKQTRTSEVQQVISSVAIYPNPVVTDFSLSFDLAKPADVGVSIYYITGRELYTQQWKNLEQGTQTRTLSLNAPAGYYVLRLTYGTEVKTTILIKK</sequence>
<evidence type="ECO:0000313" key="4">
    <source>
        <dbReference type="Proteomes" id="UP000247681"/>
    </source>
</evidence>
<feature type="signal peptide" evidence="2">
    <location>
        <begin position="1"/>
        <end position="22"/>
    </location>
</feature>
<name>A0A2V4C139_9FLAO</name>
<evidence type="ECO:0000256" key="1">
    <source>
        <dbReference type="ARBA" id="ARBA00022729"/>
    </source>
</evidence>
<keyword evidence="4" id="KW-1185">Reference proteome</keyword>
<keyword evidence="1 2" id="KW-0732">Signal</keyword>
<dbReference type="InterPro" id="IPR011990">
    <property type="entry name" value="TPR-like_helical_dom_sf"/>
</dbReference>
<organism evidence="3 4">
    <name type="scientific">Flavobacterium hydrophilum</name>
    <dbReference type="NCBI Taxonomy" id="2211445"/>
    <lineage>
        <taxon>Bacteria</taxon>
        <taxon>Pseudomonadati</taxon>
        <taxon>Bacteroidota</taxon>
        <taxon>Flavobacteriia</taxon>
        <taxon>Flavobacteriales</taxon>
        <taxon>Flavobacteriaceae</taxon>
        <taxon>Flavobacterium</taxon>
    </lineage>
</organism>
<dbReference type="InterPro" id="IPR006597">
    <property type="entry name" value="Sel1-like"/>
</dbReference>
<dbReference type="Proteomes" id="UP000247681">
    <property type="component" value="Unassembled WGS sequence"/>
</dbReference>
<dbReference type="SMART" id="SM00671">
    <property type="entry name" value="SEL1"/>
    <property type="match status" value="5"/>
</dbReference>
<dbReference type="EMBL" id="QJHL01000002">
    <property type="protein sequence ID" value="PXY45018.1"/>
    <property type="molecule type" value="Genomic_DNA"/>
</dbReference>